<dbReference type="Pfam" id="PF00085">
    <property type="entry name" value="Thioredoxin"/>
    <property type="match status" value="1"/>
</dbReference>
<protein>
    <recommendedName>
        <fullName evidence="7 8">Thioredoxin</fullName>
    </recommendedName>
</protein>
<keyword evidence="3" id="KW-0813">Transport</keyword>
<dbReference type="FunFam" id="3.40.30.10:FF:000001">
    <property type="entry name" value="Thioredoxin"/>
    <property type="match status" value="1"/>
</dbReference>
<evidence type="ECO:0000313" key="13">
    <source>
        <dbReference type="Proteomes" id="UP000002192"/>
    </source>
</evidence>
<dbReference type="EMBL" id="BX248583">
    <property type="protein sequence ID" value="CAD83265.1"/>
    <property type="molecule type" value="Genomic_DNA"/>
</dbReference>
<proteinExistence type="inferred from homology"/>
<dbReference type="InterPro" id="IPR005746">
    <property type="entry name" value="Thioredoxin"/>
</dbReference>
<name>Q7VRM1_BLOFL</name>
<evidence type="ECO:0000259" key="11">
    <source>
        <dbReference type="PROSITE" id="PS51352"/>
    </source>
</evidence>
<dbReference type="AlphaFoldDB" id="Q7VRM1"/>
<keyword evidence="6 10" id="KW-0676">Redox-active center</keyword>
<feature type="site" description="Contributes to redox potential value" evidence="9">
    <location>
        <position position="39"/>
    </location>
</feature>
<evidence type="ECO:0000256" key="6">
    <source>
        <dbReference type="ARBA" id="ARBA00023284"/>
    </source>
</evidence>
<reference evidence="12 13" key="1">
    <citation type="journal article" date="2003" name="Proc. Natl. Acad. Sci. U.S.A.">
        <title>The genome sequence of Blochmannia floridanus: comparative analysis of reduced genomes.</title>
        <authorList>
            <person name="Gil R."/>
            <person name="Silva F.J."/>
            <person name="Zientz E."/>
            <person name="Delmotte F."/>
            <person name="Gonzalez-Candelas F."/>
            <person name="Latorre A."/>
            <person name="Rausell C."/>
            <person name="Kramerbeek J."/>
            <person name="Gadau J."/>
            <person name="Hoelldobler B."/>
            <person name="van Ham R.C.H.J."/>
            <person name="Gross R."/>
            <person name="Moya A."/>
        </authorList>
    </citation>
    <scope>NUCLEOTIDE SEQUENCE [LARGE SCALE GENOMIC DNA]</scope>
</reference>
<dbReference type="HOGENOM" id="CLU_090389_10_2_6"/>
<evidence type="ECO:0000313" key="12">
    <source>
        <dbReference type="EMBL" id="CAD83265.1"/>
    </source>
</evidence>
<evidence type="ECO:0000256" key="10">
    <source>
        <dbReference type="PIRSR" id="PIRSR000077-4"/>
    </source>
</evidence>
<feature type="site" description="Deprotonates C-terminal active site Cys" evidence="9">
    <location>
        <position position="32"/>
    </location>
</feature>
<dbReference type="GO" id="GO:0005737">
    <property type="term" value="C:cytoplasm"/>
    <property type="evidence" value="ECO:0007669"/>
    <property type="project" value="TreeGrafter"/>
</dbReference>
<dbReference type="Proteomes" id="UP000002192">
    <property type="component" value="Chromosome"/>
</dbReference>
<dbReference type="Gene3D" id="3.40.30.10">
    <property type="entry name" value="Glutaredoxin"/>
    <property type="match status" value="1"/>
</dbReference>
<sequence length="113" mass="12855">MDQPILCLTDSNFSDHVSDPINIENNVLFLVDFWADWCNPCKIIAPIIEEIANEFNDKIKVIKLNIDNNPITTKHYGIKSIPTLLLIKKGVVLSTQVGLISKNQLRDFINTYL</sequence>
<dbReference type="OrthoDB" id="9790390at2"/>
<evidence type="ECO:0000256" key="2">
    <source>
        <dbReference type="ARBA" id="ARBA00008987"/>
    </source>
</evidence>
<feature type="domain" description="Thioredoxin" evidence="11">
    <location>
        <begin position="1"/>
        <end position="113"/>
    </location>
</feature>
<dbReference type="PRINTS" id="PR00421">
    <property type="entry name" value="THIOREDOXIN"/>
</dbReference>
<keyword evidence="4" id="KW-0249">Electron transport</keyword>
<comment type="similarity">
    <text evidence="2 8">Belongs to the thioredoxin family.</text>
</comment>
<evidence type="ECO:0000256" key="3">
    <source>
        <dbReference type="ARBA" id="ARBA00022448"/>
    </source>
</evidence>
<dbReference type="eggNOG" id="COG3118">
    <property type="taxonomic scope" value="Bacteria"/>
</dbReference>
<dbReference type="NCBIfam" id="TIGR01068">
    <property type="entry name" value="thioredoxin"/>
    <property type="match status" value="1"/>
</dbReference>
<evidence type="ECO:0000256" key="1">
    <source>
        <dbReference type="ARBA" id="ARBA00003318"/>
    </source>
</evidence>
<dbReference type="PANTHER" id="PTHR45663:SF11">
    <property type="entry name" value="GEO12009P1"/>
    <property type="match status" value="1"/>
</dbReference>
<dbReference type="PROSITE" id="PS51352">
    <property type="entry name" value="THIOREDOXIN_2"/>
    <property type="match status" value="1"/>
</dbReference>
<evidence type="ECO:0000256" key="5">
    <source>
        <dbReference type="ARBA" id="ARBA00023157"/>
    </source>
</evidence>
<comment type="function">
    <text evidence="1">Participates in various redox reactions through the reversible oxidation of its active center dithiol to a disulfide and catalyzes dithiol-disulfide exchange reactions.</text>
</comment>
<evidence type="ECO:0000256" key="4">
    <source>
        <dbReference type="ARBA" id="ARBA00022982"/>
    </source>
</evidence>
<dbReference type="PANTHER" id="PTHR45663">
    <property type="entry name" value="GEO12009P1"/>
    <property type="match status" value="1"/>
</dbReference>
<dbReference type="InterPro" id="IPR036249">
    <property type="entry name" value="Thioredoxin-like_sf"/>
</dbReference>
<dbReference type="STRING" id="203907.Bfl587"/>
<dbReference type="InterPro" id="IPR013766">
    <property type="entry name" value="Thioredoxin_domain"/>
</dbReference>
<feature type="active site" description="Nucleophile" evidence="9">
    <location>
        <position position="38"/>
    </location>
</feature>
<keyword evidence="5 10" id="KW-1015">Disulfide bond</keyword>
<gene>
    <name evidence="12" type="primary">trxA</name>
    <name evidence="12" type="ordered locus">Bfl587</name>
</gene>
<feature type="active site" description="Nucleophile" evidence="9">
    <location>
        <position position="41"/>
    </location>
</feature>
<dbReference type="KEGG" id="bfl:Bfl587"/>
<dbReference type="PIRSF" id="PIRSF000077">
    <property type="entry name" value="Thioredoxin"/>
    <property type="match status" value="1"/>
</dbReference>
<feature type="site" description="Contributes to redox potential value" evidence="9">
    <location>
        <position position="40"/>
    </location>
</feature>
<dbReference type="SUPFAM" id="SSF52833">
    <property type="entry name" value="Thioredoxin-like"/>
    <property type="match status" value="1"/>
</dbReference>
<feature type="disulfide bond" description="Redox-active" evidence="10">
    <location>
        <begin position="38"/>
        <end position="41"/>
    </location>
</feature>
<accession>Q7VRM1</accession>
<organism evidence="12 13">
    <name type="scientific">Blochmanniella floridana</name>
    <dbReference type="NCBI Taxonomy" id="203907"/>
    <lineage>
        <taxon>Bacteria</taxon>
        <taxon>Pseudomonadati</taxon>
        <taxon>Pseudomonadota</taxon>
        <taxon>Gammaproteobacteria</taxon>
        <taxon>Enterobacterales</taxon>
        <taxon>Enterobacteriaceae</taxon>
        <taxon>ant endosymbionts</taxon>
        <taxon>Candidatus Blochmanniella</taxon>
    </lineage>
</organism>
<dbReference type="CDD" id="cd02947">
    <property type="entry name" value="TRX_family"/>
    <property type="match status" value="1"/>
</dbReference>
<keyword evidence="13" id="KW-1185">Reference proteome</keyword>
<evidence type="ECO:0000256" key="8">
    <source>
        <dbReference type="PIRNR" id="PIRNR000077"/>
    </source>
</evidence>
<evidence type="ECO:0000256" key="9">
    <source>
        <dbReference type="PIRSR" id="PIRSR000077-1"/>
    </source>
</evidence>
<dbReference type="GO" id="GO:0015035">
    <property type="term" value="F:protein-disulfide reductase activity"/>
    <property type="evidence" value="ECO:0007669"/>
    <property type="project" value="UniProtKB-UniRule"/>
</dbReference>
<evidence type="ECO:0000256" key="7">
    <source>
        <dbReference type="NCBIfam" id="TIGR01068"/>
    </source>
</evidence>